<dbReference type="PROSITE" id="PS50110">
    <property type="entry name" value="RESPONSE_REGULATORY"/>
    <property type="match status" value="1"/>
</dbReference>
<comment type="function">
    <text evidence="8">Involved in the transmission of sensory signals from the chemoreceptors to the flagellar motors. CheA is autophosphorylated; it can transfer its phosphate group to either CheB or CheY.</text>
</comment>
<dbReference type="RefSeq" id="WP_280756843.1">
    <property type="nucleotide sequence ID" value="NZ_JARXXW010000003.1"/>
</dbReference>
<gene>
    <name evidence="14" type="ORF">M2127_001621</name>
</gene>
<reference evidence="14" key="1">
    <citation type="submission" date="2023-04" db="EMBL/GenBank/DDBJ databases">
        <title>Genome Encyclopedia of Bacteria and Archaea VI: Functional Genomics of Type Strains.</title>
        <authorList>
            <person name="Whitman W."/>
        </authorList>
    </citation>
    <scope>NUCLEOTIDE SEQUENCE</scope>
    <source>
        <strain evidence="14">Enz.4-51</strain>
    </source>
</reference>
<evidence type="ECO:0000259" key="13">
    <source>
        <dbReference type="PROSITE" id="PS50894"/>
    </source>
</evidence>
<evidence type="ECO:0000256" key="3">
    <source>
        <dbReference type="ARBA" id="ARBA00021495"/>
    </source>
</evidence>
<dbReference type="GO" id="GO:0000155">
    <property type="term" value="F:phosphorelay sensor kinase activity"/>
    <property type="evidence" value="ECO:0007669"/>
    <property type="project" value="InterPro"/>
</dbReference>
<dbReference type="GO" id="GO:0005737">
    <property type="term" value="C:cytoplasm"/>
    <property type="evidence" value="ECO:0007669"/>
    <property type="project" value="InterPro"/>
</dbReference>
<dbReference type="Pfam" id="PF01584">
    <property type="entry name" value="CheW"/>
    <property type="match status" value="1"/>
</dbReference>
<dbReference type="CDD" id="cd00088">
    <property type="entry name" value="HPT"/>
    <property type="match status" value="1"/>
</dbReference>
<sequence length="703" mass="78317">MDQIEDLELRHLFQIESAEHLQKLDAGLLQLEKTPNDQALIQEIFREAHSLKGSARMLGLIDIQEQANKVEDMLGEARSGKITISAELLKPHLMTLDYIRKLVSQAVGESALAENSSPDTPPKEVARTIEAKINSEPIEPVSSKTDTHQLAPDFRIDTLRVDAKKLDFLLTQTGELVVSRSRISHWRDEFIQLLNELDAGNLSRNEWVENARLMRSKLSEDTNRLNVITEEIESGIRNLRLLPISTLLEQFPRMVHDLASEEKKLVELVFEGEATVADKRIIEEMKAPLMHMLRNAIDHGIETPDERAKVGKPATGKILIRVSQDADHVRIDVIDDGRGLDLEAIRQQAIKRRLFSESEVSNLDENQLKMVLMTPGFSTNKMITDISGRGVGLDVVRSAVERMHGSFQMESEAGRGMTFSLNLPVSLTSTRVMILREWGETYALPSESIYFARTLRPGDLFHREDRECFYHGDEIISVNRLGSALGRTSGIVDASGTFICVVMSVGEIHFGIIVDELRDEEEIVLKLPPAPIKRMRNLTGVTILDSGEVCAVLNPSDLLKSVHQTHQNLSLSGNLSSQIKSQKKKSILLVEDSIVTRMQEKRILEGAGYEVVTATDGVNAWGILATKPFDAIVSDIMMPNMDGLELTAKIRANPKYSDTPIILVTSLASEGDRRKGLELGADAYISKSGFDQSILLDSIARLT</sequence>
<evidence type="ECO:0000313" key="14">
    <source>
        <dbReference type="EMBL" id="MDH6504305.1"/>
    </source>
</evidence>
<evidence type="ECO:0000256" key="10">
    <source>
        <dbReference type="PROSITE-ProRule" id="PRU00169"/>
    </source>
</evidence>
<dbReference type="InterPro" id="IPR005467">
    <property type="entry name" value="His_kinase_dom"/>
</dbReference>
<comment type="caution">
    <text evidence="14">The sequence shown here is derived from an EMBL/GenBank/DDBJ whole genome shotgun (WGS) entry which is preliminary data.</text>
</comment>
<dbReference type="PROSITE" id="PS50109">
    <property type="entry name" value="HIS_KIN"/>
    <property type="match status" value="1"/>
</dbReference>
<dbReference type="PRINTS" id="PR00344">
    <property type="entry name" value="BCTRLSENSOR"/>
</dbReference>
<dbReference type="SUPFAM" id="SSF47384">
    <property type="entry name" value="Homodimeric domain of signal transducing histidine kinase"/>
    <property type="match status" value="1"/>
</dbReference>
<organism evidence="14 15">
    <name type="scientific">Polynucleobacter sphagniphilus</name>
    <dbReference type="NCBI Taxonomy" id="1743169"/>
    <lineage>
        <taxon>Bacteria</taxon>
        <taxon>Pseudomonadati</taxon>
        <taxon>Pseudomonadota</taxon>
        <taxon>Betaproteobacteria</taxon>
        <taxon>Burkholderiales</taxon>
        <taxon>Burkholderiaceae</taxon>
        <taxon>Polynucleobacter</taxon>
    </lineage>
</organism>
<evidence type="ECO:0000256" key="9">
    <source>
        <dbReference type="PROSITE-ProRule" id="PRU00110"/>
    </source>
</evidence>
<dbReference type="InterPro" id="IPR001789">
    <property type="entry name" value="Sig_transdc_resp-reg_receiver"/>
</dbReference>
<evidence type="ECO:0000256" key="2">
    <source>
        <dbReference type="ARBA" id="ARBA00012438"/>
    </source>
</evidence>
<feature type="domain" description="Response regulatory" evidence="12">
    <location>
        <begin position="586"/>
        <end position="702"/>
    </location>
</feature>
<keyword evidence="6 14" id="KW-0418">Kinase</keyword>
<feature type="domain" description="HPt" evidence="13">
    <location>
        <begin position="2"/>
        <end position="106"/>
    </location>
</feature>
<comment type="catalytic activity">
    <reaction evidence="1">
        <text>ATP + protein L-histidine = ADP + protein N-phospho-L-histidine.</text>
        <dbReference type="EC" id="2.7.13.3"/>
    </reaction>
</comment>
<dbReference type="CDD" id="cd17574">
    <property type="entry name" value="REC_OmpR"/>
    <property type="match status" value="1"/>
</dbReference>
<dbReference type="InterPro" id="IPR051315">
    <property type="entry name" value="Bact_Chemotaxis_CheA"/>
</dbReference>
<dbReference type="PANTHER" id="PTHR43395">
    <property type="entry name" value="SENSOR HISTIDINE KINASE CHEA"/>
    <property type="match status" value="1"/>
</dbReference>
<dbReference type="Proteomes" id="UP001161160">
    <property type="component" value="Unassembled WGS sequence"/>
</dbReference>
<evidence type="ECO:0000259" key="11">
    <source>
        <dbReference type="PROSITE" id="PS50109"/>
    </source>
</evidence>
<dbReference type="SMART" id="SM00448">
    <property type="entry name" value="REC"/>
    <property type="match status" value="1"/>
</dbReference>
<protein>
    <recommendedName>
        <fullName evidence="3">Chemotaxis protein CheA</fullName>
        <ecNumber evidence="2">2.7.13.3</ecNumber>
    </recommendedName>
</protein>
<evidence type="ECO:0000256" key="5">
    <source>
        <dbReference type="ARBA" id="ARBA00022679"/>
    </source>
</evidence>
<dbReference type="GO" id="GO:0006935">
    <property type="term" value="P:chemotaxis"/>
    <property type="evidence" value="ECO:0007669"/>
    <property type="project" value="InterPro"/>
</dbReference>
<evidence type="ECO:0000256" key="4">
    <source>
        <dbReference type="ARBA" id="ARBA00022553"/>
    </source>
</evidence>
<dbReference type="AlphaFoldDB" id="A0AA43M9R3"/>
<dbReference type="Gene3D" id="3.30.565.10">
    <property type="entry name" value="Histidine kinase-like ATPase, C-terminal domain"/>
    <property type="match status" value="1"/>
</dbReference>
<dbReference type="InterPro" id="IPR036097">
    <property type="entry name" value="HisK_dim/P_sf"/>
</dbReference>
<dbReference type="EMBL" id="JARXYA010000007">
    <property type="protein sequence ID" value="MDH6504305.1"/>
    <property type="molecule type" value="Genomic_DNA"/>
</dbReference>
<dbReference type="SMART" id="SM00260">
    <property type="entry name" value="CheW"/>
    <property type="match status" value="1"/>
</dbReference>
<keyword evidence="7" id="KW-0902">Two-component regulatory system</keyword>
<evidence type="ECO:0000256" key="6">
    <source>
        <dbReference type="ARBA" id="ARBA00022777"/>
    </source>
</evidence>
<keyword evidence="4 10" id="KW-0597">Phosphoprotein</keyword>
<feature type="modified residue" description="Phosphohistidine" evidence="9">
    <location>
        <position position="49"/>
    </location>
</feature>
<dbReference type="InterPro" id="IPR037006">
    <property type="entry name" value="CheA-like_homodim_sf"/>
</dbReference>
<evidence type="ECO:0000256" key="8">
    <source>
        <dbReference type="ARBA" id="ARBA00035100"/>
    </source>
</evidence>
<dbReference type="FunFam" id="3.30.565.10:FF:000016">
    <property type="entry name" value="Chemotaxis protein CheA, putative"/>
    <property type="match status" value="1"/>
</dbReference>
<dbReference type="InterPro" id="IPR003594">
    <property type="entry name" value="HATPase_dom"/>
</dbReference>
<dbReference type="InterPro" id="IPR011006">
    <property type="entry name" value="CheY-like_superfamily"/>
</dbReference>
<dbReference type="SMART" id="SM00387">
    <property type="entry name" value="HATPase_c"/>
    <property type="match status" value="1"/>
</dbReference>
<dbReference type="SUPFAM" id="SSF52172">
    <property type="entry name" value="CheY-like"/>
    <property type="match status" value="1"/>
</dbReference>
<proteinExistence type="predicted"/>
<dbReference type="PROSITE" id="PS50894">
    <property type="entry name" value="HPT"/>
    <property type="match status" value="1"/>
</dbReference>
<dbReference type="EC" id="2.7.13.3" evidence="2"/>
<dbReference type="InterPro" id="IPR004105">
    <property type="entry name" value="CheA-like_dim"/>
</dbReference>
<keyword evidence="15" id="KW-1185">Reference proteome</keyword>
<feature type="domain" description="Histidine kinase" evidence="11">
    <location>
        <begin position="218"/>
        <end position="427"/>
    </location>
</feature>
<evidence type="ECO:0000256" key="1">
    <source>
        <dbReference type="ARBA" id="ARBA00000085"/>
    </source>
</evidence>
<dbReference type="Pfam" id="PF00072">
    <property type="entry name" value="Response_reg"/>
    <property type="match status" value="1"/>
</dbReference>
<feature type="modified residue" description="4-aspartylphosphate" evidence="10">
    <location>
        <position position="635"/>
    </location>
</feature>
<dbReference type="SUPFAM" id="SSF50341">
    <property type="entry name" value="CheW-like"/>
    <property type="match status" value="1"/>
</dbReference>
<dbReference type="Gene3D" id="3.40.50.2300">
    <property type="match status" value="1"/>
</dbReference>
<dbReference type="Gene3D" id="2.30.30.40">
    <property type="entry name" value="SH3 Domains"/>
    <property type="match status" value="1"/>
</dbReference>
<keyword evidence="5 14" id="KW-0808">Transferase</keyword>
<evidence type="ECO:0000313" key="15">
    <source>
        <dbReference type="Proteomes" id="UP001161160"/>
    </source>
</evidence>
<dbReference type="InterPro" id="IPR036641">
    <property type="entry name" value="HPT_dom_sf"/>
</dbReference>
<evidence type="ECO:0000256" key="7">
    <source>
        <dbReference type="ARBA" id="ARBA00023012"/>
    </source>
</evidence>
<dbReference type="Pfam" id="PF02518">
    <property type="entry name" value="HATPase_c"/>
    <property type="match status" value="1"/>
</dbReference>
<dbReference type="SUPFAM" id="SSF47226">
    <property type="entry name" value="Histidine-containing phosphotransfer domain, HPT domain"/>
    <property type="match status" value="1"/>
</dbReference>
<dbReference type="Pfam" id="PF02895">
    <property type="entry name" value="H-kinase_dim"/>
    <property type="match status" value="1"/>
</dbReference>
<dbReference type="SMART" id="SM01231">
    <property type="entry name" value="H-kinase_dim"/>
    <property type="match status" value="1"/>
</dbReference>
<dbReference type="Pfam" id="PF01627">
    <property type="entry name" value="Hpt"/>
    <property type="match status" value="1"/>
</dbReference>
<name>A0AA43M9R3_9BURK</name>
<dbReference type="InterPro" id="IPR004358">
    <property type="entry name" value="Sig_transdc_His_kin-like_C"/>
</dbReference>
<dbReference type="Gene3D" id="1.10.287.560">
    <property type="entry name" value="Histidine kinase CheA-like, homodimeric domain"/>
    <property type="match status" value="1"/>
</dbReference>
<dbReference type="Gene3D" id="1.20.120.160">
    <property type="entry name" value="HPT domain"/>
    <property type="match status" value="1"/>
</dbReference>
<accession>A0AA43M9R3</accession>
<dbReference type="InterPro" id="IPR008207">
    <property type="entry name" value="Sig_transdc_His_kin_Hpt_dom"/>
</dbReference>
<dbReference type="SMART" id="SM00073">
    <property type="entry name" value="HPT"/>
    <property type="match status" value="1"/>
</dbReference>
<dbReference type="InterPro" id="IPR036061">
    <property type="entry name" value="CheW-like_dom_sf"/>
</dbReference>
<dbReference type="InterPro" id="IPR036890">
    <property type="entry name" value="HATPase_C_sf"/>
</dbReference>
<dbReference type="PANTHER" id="PTHR43395:SF1">
    <property type="entry name" value="CHEMOTAXIS PROTEIN CHEA"/>
    <property type="match status" value="1"/>
</dbReference>
<dbReference type="InterPro" id="IPR002545">
    <property type="entry name" value="CheW-lke_dom"/>
</dbReference>
<evidence type="ECO:0000259" key="12">
    <source>
        <dbReference type="PROSITE" id="PS50110"/>
    </source>
</evidence>
<dbReference type="SUPFAM" id="SSF55874">
    <property type="entry name" value="ATPase domain of HSP90 chaperone/DNA topoisomerase II/histidine kinase"/>
    <property type="match status" value="1"/>
</dbReference>